<dbReference type="EMBL" id="AUND01000034">
    <property type="protein sequence ID" value="KEO51904.1"/>
    <property type="molecule type" value="Genomic_DNA"/>
</dbReference>
<feature type="binding site" evidence="11">
    <location>
        <begin position="135"/>
        <end position="142"/>
    </location>
    <ligand>
        <name>substrate</name>
    </ligand>
</feature>
<comment type="similarity">
    <text evidence="8 9">Belongs to the monomeric-type IDH family.</text>
</comment>
<feature type="binding site" evidence="11">
    <location>
        <position position="148"/>
    </location>
    <ligand>
        <name>D-threo-isocitrate</name>
        <dbReference type="ChEBI" id="CHEBI:15562"/>
    </ligand>
</feature>
<evidence type="ECO:0000256" key="2">
    <source>
        <dbReference type="ARBA" id="ARBA00022532"/>
    </source>
</evidence>
<dbReference type="PANTHER" id="PTHR36999">
    <property type="entry name" value="ISOCITRATE DEHYDROGENASE [NADP]"/>
    <property type="match status" value="1"/>
</dbReference>
<gene>
    <name evidence="14" type="ORF">TP2_10525</name>
</gene>
<evidence type="ECO:0000256" key="13">
    <source>
        <dbReference type="PIRSR" id="PIRSR009407-4"/>
    </source>
</evidence>
<sequence>MTDTNTPDIIYTKVDEAPELASASLLPIIRKFASAAGISVGTKDISLAGRILATFPEALTEEQRISDDLAELGELVKTPEANVIKLPNISASVPQLVAAIKELQSQGYALPDYPEEPKTDAEKAVRAKYDTIKGSAVNPVLREGNSDRRAATAVKKFAQANPHRMGEWTKDSKTRVAAMSGGDFFSNETSATLPKAATAKIVLENASGETVLKEAVSYPEGTVVDATYMSADALDAFLAEEIAKTKEEGVLFSLHMKATMMKVSDPIIFGHAVKEWLKPVFEKYGDEMKALGVNPNSGMGDLLARVKDQPEIMAAIEAVRAERPPMYMVNSDKGITNLHVPSDVIIDASMPALIRAGGKGWGPDGQEHDCVCVIPDNSYAPVYDAAIEFFKANGKLNPATAGTVQNIGLMAQKAEEYGSHPTTFEIPADGTVKMVLDDGTVLHSHEVKAGDIWRSASARKAPIEDWVQLAIDRQRLTGYRAIFWLDENRAHDAELIAYVKPILEAKGVADKFEIMAPREATIASLETITKGENTIAITGNVLRDYLTDLFPILELATSAKMLSIVKLMQGGGLFETGAGGSAPKHVQQLLEENHLRWDSLGEFCALGESFRFLAETKGNAKAKVLGDAVDVATQGILDNDRSPSRKVGQPDNRDSHYWFARYWAEALAAQTDDADLATEFAPVAKALAEGEAKIVAEIAAVQGKPADIGGYYHADPAKLAAVMRPSETLNAIIG</sequence>
<reference evidence="14 15" key="1">
    <citation type="submission" date="2013-07" db="EMBL/GenBank/DDBJ databases">
        <title>Thioclava pacifica DSM 10166 Genome Sequencing.</title>
        <authorList>
            <person name="Lai Q."/>
            <person name="Shao Z."/>
        </authorList>
    </citation>
    <scope>NUCLEOTIDE SEQUENCE [LARGE SCALE GENOMIC DNA]</scope>
    <source>
        <strain evidence="14 15">DSM 10166</strain>
    </source>
</reference>
<keyword evidence="6 9" id="KW-0560">Oxidoreductase</keyword>
<dbReference type="RefSeq" id="WP_038078298.1">
    <property type="nucleotide sequence ID" value="NZ_AUND01000034.1"/>
</dbReference>
<evidence type="ECO:0000256" key="5">
    <source>
        <dbReference type="ARBA" id="ARBA00022857"/>
    </source>
</evidence>
<feature type="binding site" evidence="13">
    <location>
        <begin position="596"/>
        <end position="598"/>
    </location>
    <ligand>
        <name>NADP(+)</name>
        <dbReference type="ChEBI" id="CHEBI:58349"/>
    </ligand>
</feature>
<dbReference type="Proteomes" id="UP000027432">
    <property type="component" value="Unassembled WGS sequence"/>
</dbReference>
<feature type="binding site" evidence="13">
    <location>
        <begin position="580"/>
        <end position="581"/>
    </location>
    <ligand>
        <name>NADP(+)</name>
        <dbReference type="ChEBI" id="CHEBI:58349"/>
    </ligand>
</feature>
<keyword evidence="2 9" id="KW-0816">Tricarboxylic acid cycle</keyword>
<dbReference type="NCBIfam" id="TIGR00178">
    <property type="entry name" value="monomer_idh"/>
    <property type="match status" value="1"/>
</dbReference>
<comment type="cofactor">
    <cofactor evidence="12">
        <name>Mg(2+)</name>
        <dbReference type="ChEBI" id="CHEBI:18420"/>
    </cofactor>
    <cofactor evidence="12">
        <name>Mn(2+)</name>
        <dbReference type="ChEBI" id="CHEBI:29035"/>
    </cofactor>
    <text evidence="12">Binds 1 Mg(2+) or Mn(2+) ion per subunit.</text>
</comment>
<evidence type="ECO:0000256" key="1">
    <source>
        <dbReference type="ARBA" id="ARBA00022435"/>
    </source>
</evidence>
<evidence type="ECO:0000256" key="9">
    <source>
        <dbReference type="PIRNR" id="PIRNR009407"/>
    </source>
</evidence>
<dbReference type="Pfam" id="PF03971">
    <property type="entry name" value="IDH"/>
    <property type="match status" value="1"/>
</dbReference>
<feature type="binding site" evidence="13">
    <location>
        <position position="138"/>
    </location>
    <ligand>
        <name>NADP(+)</name>
        <dbReference type="ChEBI" id="CHEBI:58349"/>
    </ligand>
</feature>
<evidence type="ECO:0000256" key="10">
    <source>
        <dbReference type="PIRSR" id="PIRSR009407-1"/>
    </source>
</evidence>
<feature type="binding site" evidence="13">
    <location>
        <position position="645"/>
    </location>
    <ligand>
        <name>NADP(+)</name>
        <dbReference type="ChEBI" id="CHEBI:58349"/>
    </ligand>
</feature>
<feature type="binding site" evidence="12">
    <location>
        <position position="544"/>
    </location>
    <ligand>
        <name>Mg(2+)</name>
        <dbReference type="ChEBI" id="CHEBI:18420"/>
    </ligand>
</feature>
<keyword evidence="3 12" id="KW-0479">Metal-binding</keyword>
<dbReference type="SUPFAM" id="SSF53659">
    <property type="entry name" value="Isocitrate/Isopropylmalate dehydrogenase-like"/>
    <property type="match status" value="1"/>
</dbReference>
<evidence type="ECO:0000313" key="14">
    <source>
        <dbReference type="EMBL" id="KEO51904.1"/>
    </source>
</evidence>
<accession>A0A074J5W1</accession>
<evidence type="ECO:0000256" key="12">
    <source>
        <dbReference type="PIRSR" id="PIRSR009407-3"/>
    </source>
</evidence>
<dbReference type="AlphaFoldDB" id="A0A074J5W1"/>
<dbReference type="GO" id="GO:0004450">
    <property type="term" value="F:isocitrate dehydrogenase (NADP+) activity"/>
    <property type="evidence" value="ECO:0007669"/>
    <property type="project" value="UniProtKB-EC"/>
</dbReference>
<comment type="caution">
    <text evidence="14">The sequence shown here is derived from an EMBL/GenBank/DDBJ whole genome shotgun (WGS) entry which is preliminary data.</text>
</comment>
<dbReference type="PIRSF" id="PIRSF009407">
    <property type="entry name" value="IDH_monmr"/>
    <property type="match status" value="1"/>
</dbReference>
<keyword evidence="5 9" id="KW-0521">NADP</keyword>
<dbReference type="STRING" id="1353537.TP2_10525"/>
<evidence type="ECO:0000256" key="7">
    <source>
        <dbReference type="ARBA" id="ARBA00023554"/>
    </source>
</evidence>
<evidence type="ECO:0000256" key="8">
    <source>
        <dbReference type="ARBA" id="ARBA00046318"/>
    </source>
</evidence>
<dbReference type="PANTHER" id="PTHR36999:SF1">
    <property type="entry name" value="ISOCITRATE DEHYDROGENASE (NADP(+))"/>
    <property type="match status" value="1"/>
</dbReference>
<organism evidence="14 15">
    <name type="scientific">Thioclava pacifica DSM 10166</name>
    <dbReference type="NCBI Taxonomy" id="1353537"/>
    <lineage>
        <taxon>Bacteria</taxon>
        <taxon>Pseudomonadati</taxon>
        <taxon>Pseudomonadota</taxon>
        <taxon>Alphaproteobacteria</taxon>
        <taxon>Rhodobacterales</taxon>
        <taxon>Paracoccaceae</taxon>
        <taxon>Thioclava</taxon>
    </lineage>
</organism>
<dbReference type="InterPro" id="IPR004436">
    <property type="entry name" value="Isocitrate_DH_NADP_mono"/>
</dbReference>
<evidence type="ECO:0000256" key="3">
    <source>
        <dbReference type="ARBA" id="ARBA00022723"/>
    </source>
</evidence>
<evidence type="ECO:0000256" key="6">
    <source>
        <dbReference type="ARBA" id="ARBA00023002"/>
    </source>
</evidence>
<feature type="binding site" evidence="12">
    <location>
        <position position="548"/>
    </location>
    <ligand>
        <name>Mg(2+)</name>
        <dbReference type="ChEBI" id="CHEBI:18420"/>
    </ligand>
</feature>
<protein>
    <recommendedName>
        <fullName evidence="9">Isocitrate dehydrogenase [NADP]</fullName>
        <ecNumber evidence="9">1.1.1.42</ecNumber>
    </recommendedName>
    <alternativeName>
        <fullName evidence="9">Oxalosuccinate decarboxylase</fullName>
    </alternativeName>
</protein>
<keyword evidence="15" id="KW-1185">Reference proteome</keyword>
<keyword evidence="4 12" id="KW-0460">Magnesium</keyword>
<name>A0A074J5W1_9RHOB</name>
<dbReference type="OrthoDB" id="9807643at2"/>
<dbReference type="GO" id="GO:0006097">
    <property type="term" value="P:glyoxylate cycle"/>
    <property type="evidence" value="ECO:0007669"/>
    <property type="project" value="UniProtKB-KW"/>
</dbReference>
<dbReference type="eggNOG" id="COG2838">
    <property type="taxonomic scope" value="Bacteria"/>
</dbReference>
<feature type="binding site" evidence="13">
    <location>
        <position position="585"/>
    </location>
    <ligand>
        <name>NADP(+)</name>
        <dbReference type="ChEBI" id="CHEBI:58349"/>
    </ligand>
</feature>
<evidence type="ECO:0000256" key="4">
    <source>
        <dbReference type="ARBA" id="ARBA00022842"/>
    </source>
</evidence>
<dbReference type="GO" id="GO:0006099">
    <property type="term" value="P:tricarboxylic acid cycle"/>
    <property type="evidence" value="ECO:0007669"/>
    <property type="project" value="UniProtKB-KW"/>
</dbReference>
<dbReference type="EC" id="1.1.1.42" evidence="9"/>
<feature type="binding site" evidence="11">
    <location>
        <position position="543"/>
    </location>
    <ligand>
        <name>D-threo-isocitrate</name>
        <dbReference type="ChEBI" id="CHEBI:15562"/>
    </ligand>
</feature>
<proteinExistence type="inferred from homology"/>
<feature type="site" description="Critical for catalysis" evidence="10">
    <location>
        <position position="257"/>
    </location>
</feature>
<feature type="site" description="Critical for catalysis" evidence="10">
    <location>
        <position position="417"/>
    </location>
</feature>
<feature type="binding site" evidence="13">
    <location>
        <begin position="85"/>
        <end position="90"/>
    </location>
    <ligand>
        <name>NADP(+)</name>
        <dbReference type="ChEBI" id="CHEBI:58349"/>
    </ligand>
</feature>
<evidence type="ECO:0000313" key="15">
    <source>
        <dbReference type="Proteomes" id="UP000027432"/>
    </source>
</evidence>
<keyword evidence="1 9" id="KW-0329">Glyoxylate bypass</keyword>
<dbReference type="GO" id="GO:0046872">
    <property type="term" value="F:metal ion binding"/>
    <property type="evidence" value="ECO:0007669"/>
    <property type="project" value="UniProtKB-KW"/>
</dbReference>
<feature type="binding site" evidence="12">
    <location>
        <position position="347"/>
    </location>
    <ligand>
        <name>Mg(2+)</name>
        <dbReference type="ChEBI" id="CHEBI:18420"/>
    </ligand>
</feature>
<evidence type="ECO:0000256" key="11">
    <source>
        <dbReference type="PIRSR" id="PIRSR009407-2"/>
    </source>
</evidence>
<comment type="catalytic activity">
    <reaction evidence="7 9">
        <text>D-threo-isocitrate + NADP(+) = 2-oxoglutarate + CO2 + NADPH</text>
        <dbReference type="Rhea" id="RHEA:19629"/>
        <dbReference type="ChEBI" id="CHEBI:15562"/>
        <dbReference type="ChEBI" id="CHEBI:16526"/>
        <dbReference type="ChEBI" id="CHEBI:16810"/>
        <dbReference type="ChEBI" id="CHEBI:57783"/>
        <dbReference type="ChEBI" id="CHEBI:58349"/>
        <dbReference type="EC" id="1.1.1.42"/>
    </reaction>
</comment>